<gene>
    <name evidence="2" type="ORF">FWK35_00009908</name>
</gene>
<dbReference type="AlphaFoldDB" id="A0A6G0YAL4"/>
<evidence type="ECO:0000256" key="1">
    <source>
        <dbReference type="SAM" id="Coils"/>
    </source>
</evidence>
<organism evidence="2 3">
    <name type="scientific">Aphis craccivora</name>
    <name type="common">Cowpea aphid</name>
    <dbReference type="NCBI Taxonomy" id="307492"/>
    <lineage>
        <taxon>Eukaryota</taxon>
        <taxon>Metazoa</taxon>
        <taxon>Ecdysozoa</taxon>
        <taxon>Arthropoda</taxon>
        <taxon>Hexapoda</taxon>
        <taxon>Insecta</taxon>
        <taxon>Pterygota</taxon>
        <taxon>Neoptera</taxon>
        <taxon>Paraneoptera</taxon>
        <taxon>Hemiptera</taxon>
        <taxon>Sternorrhyncha</taxon>
        <taxon>Aphidomorpha</taxon>
        <taxon>Aphidoidea</taxon>
        <taxon>Aphididae</taxon>
        <taxon>Aphidini</taxon>
        <taxon>Aphis</taxon>
        <taxon>Aphis</taxon>
    </lineage>
</organism>
<proteinExistence type="predicted"/>
<name>A0A6G0YAL4_APHCR</name>
<dbReference type="OrthoDB" id="6622448at2759"/>
<keyword evidence="3" id="KW-1185">Reference proteome</keyword>
<evidence type="ECO:0000313" key="2">
    <source>
        <dbReference type="EMBL" id="KAF0752030.1"/>
    </source>
</evidence>
<sequence length="172" mass="20521">NGLECPLQYLCRTVGRQCDQSYQIIDPYRIWKKGKNEHHNARKILKPNVYHCKNSYKIVVQYSDDESGDKKSLVLLELVTIYIIVSYRTPSTPKRKKIELTCEMTNPKIHRFSDLILRNFETLNSGARNFKVIKTIVSQLRRKNKNLEQKCKRLKKKVETLNDLWRFLRRNH</sequence>
<comment type="caution">
    <text evidence="2">The sequence shown here is derived from an EMBL/GenBank/DDBJ whole genome shotgun (WGS) entry which is preliminary data.</text>
</comment>
<accession>A0A6G0YAL4</accession>
<dbReference type="Proteomes" id="UP000478052">
    <property type="component" value="Unassembled WGS sequence"/>
</dbReference>
<evidence type="ECO:0000313" key="3">
    <source>
        <dbReference type="Proteomes" id="UP000478052"/>
    </source>
</evidence>
<reference evidence="2 3" key="1">
    <citation type="submission" date="2019-08" db="EMBL/GenBank/DDBJ databases">
        <title>Whole genome of Aphis craccivora.</title>
        <authorList>
            <person name="Voronova N.V."/>
            <person name="Shulinski R.S."/>
            <person name="Bandarenka Y.V."/>
            <person name="Zhorov D.G."/>
            <person name="Warner D."/>
        </authorList>
    </citation>
    <scope>NUCLEOTIDE SEQUENCE [LARGE SCALE GENOMIC DNA]</scope>
    <source>
        <strain evidence="2">180601</strain>
        <tissue evidence="2">Whole Body</tissue>
    </source>
</reference>
<feature type="coiled-coil region" evidence="1">
    <location>
        <begin position="130"/>
        <end position="164"/>
    </location>
</feature>
<protein>
    <submittedName>
        <fullName evidence="2">Uncharacterized protein</fullName>
    </submittedName>
</protein>
<dbReference type="EMBL" id="VUJU01005183">
    <property type="protein sequence ID" value="KAF0752030.1"/>
    <property type="molecule type" value="Genomic_DNA"/>
</dbReference>
<keyword evidence="1" id="KW-0175">Coiled coil</keyword>
<feature type="non-terminal residue" evidence="2">
    <location>
        <position position="1"/>
    </location>
</feature>